<dbReference type="OrthoDB" id="6899807at2"/>
<feature type="region of interest" description="Disordered" evidence="1">
    <location>
        <begin position="79"/>
        <end position="102"/>
    </location>
</feature>
<name>A0A553H4X2_9PSED</name>
<proteinExistence type="predicted"/>
<keyword evidence="4" id="KW-1185">Reference proteome</keyword>
<evidence type="ECO:0000256" key="2">
    <source>
        <dbReference type="SAM" id="Phobius"/>
    </source>
</evidence>
<sequence length="102" mass="11388">MSKANLDLMVGNPWFRWARRAQWFGLAMLLLAVGLGAFTDLRQTPPGIALIAVTGMLGVMSLIPARFILTVYLMRREQDRGARQAPATSRSNRFSEPERGEP</sequence>
<gene>
    <name evidence="3" type="ORF">FM069_01990</name>
</gene>
<dbReference type="EMBL" id="VJOY01000001">
    <property type="protein sequence ID" value="TRX76813.1"/>
    <property type="molecule type" value="Genomic_DNA"/>
</dbReference>
<protein>
    <submittedName>
        <fullName evidence="3">Uncharacterized protein</fullName>
    </submittedName>
</protein>
<keyword evidence="2" id="KW-0812">Transmembrane</keyword>
<reference evidence="3 4" key="1">
    <citation type="submission" date="2019-07" db="EMBL/GenBank/DDBJ databases">
        <title>Pseudomonas mangiferae sp. nov., isolated from bark of mango tree in Thailand.</title>
        <authorList>
            <person name="Srisuk N."/>
            <person name="Anurat P."/>
        </authorList>
    </citation>
    <scope>NUCLEOTIDE SEQUENCE [LARGE SCALE GENOMIC DNA]</scope>
    <source>
        <strain evidence="3 4">DMKU_BBB3-04</strain>
    </source>
</reference>
<dbReference type="Proteomes" id="UP000315235">
    <property type="component" value="Unassembled WGS sequence"/>
</dbReference>
<comment type="caution">
    <text evidence="3">The sequence shown here is derived from an EMBL/GenBank/DDBJ whole genome shotgun (WGS) entry which is preliminary data.</text>
</comment>
<keyword evidence="2" id="KW-0472">Membrane</keyword>
<feature type="transmembrane region" description="Helical" evidence="2">
    <location>
        <begin position="21"/>
        <end position="41"/>
    </location>
</feature>
<feature type="transmembrane region" description="Helical" evidence="2">
    <location>
        <begin position="47"/>
        <end position="74"/>
    </location>
</feature>
<keyword evidence="2" id="KW-1133">Transmembrane helix</keyword>
<evidence type="ECO:0000313" key="4">
    <source>
        <dbReference type="Proteomes" id="UP000315235"/>
    </source>
</evidence>
<dbReference type="AlphaFoldDB" id="A0A553H4X2"/>
<organism evidence="3 4">
    <name type="scientific">Pseudomonas mangiferae</name>
    <dbReference type="NCBI Taxonomy" id="2593654"/>
    <lineage>
        <taxon>Bacteria</taxon>
        <taxon>Pseudomonadati</taxon>
        <taxon>Pseudomonadota</taxon>
        <taxon>Gammaproteobacteria</taxon>
        <taxon>Pseudomonadales</taxon>
        <taxon>Pseudomonadaceae</taxon>
        <taxon>Pseudomonas</taxon>
    </lineage>
</organism>
<feature type="compositionally biased region" description="Basic and acidic residues" evidence="1">
    <location>
        <begin position="93"/>
        <end position="102"/>
    </location>
</feature>
<evidence type="ECO:0000256" key="1">
    <source>
        <dbReference type="SAM" id="MobiDB-lite"/>
    </source>
</evidence>
<accession>A0A553H4X2</accession>
<dbReference type="RefSeq" id="WP_143486578.1">
    <property type="nucleotide sequence ID" value="NZ_VJOY01000001.1"/>
</dbReference>
<evidence type="ECO:0000313" key="3">
    <source>
        <dbReference type="EMBL" id="TRX76813.1"/>
    </source>
</evidence>